<feature type="compositionally biased region" description="Low complexity" evidence="3">
    <location>
        <begin position="9"/>
        <end position="22"/>
    </location>
</feature>
<dbReference type="InterPro" id="IPR000182">
    <property type="entry name" value="GNAT_dom"/>
</dbReference>
<name>A0ABP8EPE0_9MICO</name>
<dbReference type="InterPro" id="IPR016181">
    <property type="entry name" value="Acyl_CoA_acyltransferase"/>
</dbReference>
<sequence length="181" mass="19884">MTAEQSPTDGAPARPADPPDAGLTIVPVTTRDWPTLRDVRLRALAEAPHAFGSTLEREVGYDERTWRERAGAGRTFLARLDGDVVGLVSFYAEEGREDERQVVSMWVAPRARGSGVAALLVAAVREAAANEGARVLTLFVADGNDRARRLYERLGFRSTGERQPLPSDPARGEERYALRLR</sequence>
<organism evidence="5 6">
    <name type="scientific">Georgenia daeguensis</name>
    <dbReference type="NCBI Taxonomy" id="908355"/>
    <lineage>
        <taxon>Bacteria</taxon>
        <taxon>Bacillati</taxon>
        <taxon>Actinomycetota</taxon>
        <taxon>Actinomycetes</taxon>
        <taxon>Micrococcales</taxon>
        <taxon>Bogoriellaceae</taxon>
        <taxon>Georgenia</taxon>
    </lineage>
</organism>
<keyword evidence="6" id="KW-1185">Reference proteome</keyword>
<keyword evidence="2" id="KW-0012">Acyltransferase</keyword>
<dbReference type="PANTHER" id="PTHR43877">
    <property type="entry name" value="AMINOALKYLPHOSPHONATE N-ACETYLTRANSFERASE-RELATED-RELATED"/>
    <property type="match status" value="1"/>
</dbReference>
<evidence type="ECO:0000259" key="4">
    <source>
        <dbReference type="PROSITE" id="PS51186"/>
    </source>
</evidence>
<keyword evidence="1" id="KW-0808">Transferase</keyword>
<evidence type="ECO:0000256" key="1">
    <source>
        <dbReference type="ARBA" id="ARBA00022679"/>
    </source>
</evidence>
<feature type="region of interest" description="Disordered" evidence="3">
    <location>
        <begin position="1"/>
        <end position="23"/>
    </location>
</feature>
<dbReference type="InterPro" id="IPR050832">
    <property type="entry name" value="Bact_Acetyltransf"/>
</dbReference>
<evidence type="ECO:0000256" key="3">
    <source>
        <dbReference type="SAM" id="MobiDB-lite"/>
    </source>
</evidence>
<dbReference type="PROSITE" id="PS51186">
    <property type="entry name" value="GNAT"/>
    <property type="match status" value="1"/>
</dbReference>
<dbReference type="Pfam" id="PF00583">
    <property type="entry name" value="Acetyltransf_1"/>
    <property type="match status" value="1"/>
</dbReference>
<dbReference type="Gene3D" id="3.40.630.30">
    <property type="match status" value="1"/>
</dbReference>
<protein>
    <submittedName>
        <fullName evidence="5">GNAT family N-acetyltransferase</fullName>
    </submittedName>
</protein>
<comment type="caution">
    <text evidence="5">The sequence shown here is derived from an EMBL/GenBank/DDBJ whole genome shotgun (WGS) entry which is preliminary data.</text>
</comment>
<dbReference type="RefSeq" id="WP_345036262.1">
    <property type="nucleotide sequence ID" value="NZ_BAABBA010000001.1"/>
</dbReference>
<dbReference type="PANTHER" id="PTHR43877:SF2">
    <property type="entry name" value="AMINOALKYLPHOSPHONATE N-ACETYLTRANSFERASE-RELATED"/>
    <property type="match status" value="1"/>
</dbReference>
<feature type="region of interest" description="Disordered" evidence="3">
    <location>
        <begin position="160"/>
        <end position="181"/>
    </location>
</feature>
<accession>A0ABP8EPE0</accession>
<proteinExistence type="predicted"/>
<feature type="compositionally biased region" description="Basic and acidic residues" evidence="3">
    <location>
        <begin position="170"/>
        <end position="181"/>
    </location>
</feature>
<feature type="domain" description="N-acetyltransferase" evidence="4">
    <location>
        <begin position="23"/>
        <end position="181"/>
    </location>
</feature>
<evidence type="ECO:0000256" key="2">
    <source>
        <dbReference type="ARBA" id="ARBA00023315"/>
    </source>
</evidence>
<evidence type="ECO:0000313" key="6">
    <source>
        <dbReference type="Proteomes" id="UP001499841"/>
    </source>
</evidence>
<dbReference type="CDD" id="cd04301">
    <property type="entry name" value="NAT_SF"/>
    <property type="match status" value="1"/>
</dbReference>
<gene>
    <name evidence="5" type="ORF">GCM10022262_00260</name>
</gene>
<dbReference type="SUPFAM" id="SSF55729">
    <property type="entry name" value="Acyl-CoA N-acyltransferases (Nat)"/>
    <property type="match status" value="1"/>
</dbReference>
<reference evidence="6" key="1">
    <citation type="journal article" date="2019" name="Int. J. Syst. Evol. Microbiol.">
        <title>The Global Catalogue of Microorganisms (GCM) 10K type strain sequencing project: providing services to taxonomists for standard genome sequencing and annotation.</title>
        <authorList>
            <consortium name="The Broad Institute Genomics Platform"/>
            <consortium name="The Broad Institute Genome Sequencing Center for Infectious Disease"/>
            <person name="Wu L."/>
            <person name="Ma J."/>
        </authorList>
    </citation>
    <scope>NUCLEOTIDE SEQUENCE [LARGE SCALE GENOMIC DNA]</scope>
    <source>
        <strain evidence="6">JCM 17459</strain>
    </source>
</reference>
<dbReference type="Proteomes" id="UP001499841">
    <property type="component" value="Unassembled WGS sequence"/>
</dbReference>
<evidence type="ECO:0000313" key="5">
    <source>
        <dbReference type="EMBL" id="GAA4285667.1"/>
    </source>
</evidence>
<dbReference type="EMBL" id="BAABBA010000001">
    <property type="protein sequence ID" value="GAA4285667.1"/>
    <property type="molecule type" value="Genomic_DNA"/>
</dbReference>